<sequence>MYYKLVPRNITINANIYRQQLRRLAAASEEKRQGRLHQVVLQHDNAHQELVRKSALEKAERIYTTVILQVVLYDCETWTFSLREEQKLRMFENQVLRKIFGAKRNEVTGERRKLHNSELHTLCWSPDIIRNIESRCLRWAGHIAHMGESRNSYRVLVGRPEGKIPLGRPRRRLGDNIKIEPIRGGPPAWGLDEGLTTHHRKKQLVTNSYNKRRNGTDSLALPQQRNKVMRFGTWNVTSLYRTGGVTLVAKELARYRIDFVGIQELTCQVSPPHLYTKVDGNSEGGSLLAFASRETDRESKAAYNIATSYFTRT</sequence>
<reference evidence="1 2" key="1">
    <citation type="journal article" date="2022" name="Allergy">
        <title>Genome assembly and annotation of Periplaneta americana reveal a comprehensive cockroach allergen profile.</title>
        <authorList>
            <person name="Wang L."/>
            <person name="Xiong Q."/>
            <person name="Saelim N."/>
            <person name="Wang L."/>
            <person name="Nong W."/>
            <person name="Wan A.T."/>
            <person name="Shi M."/>
            <person name="Liu X."/>
            <person name="Cao Q."/>
            <person name="Hui J.H.L."/>
            <person name="Sookrung N."/>
            <person name="Leung T.F."/>
            <person name="Tungtrongchitr A."/>
            <person name="Tsui S.K.W."/>
        </authorList>
    </citation>
    <scope>NUCLEOTIDE SEQUENCE [LARGE SCALE GENOMIC DNA]</scope>
    <source>
        <strain evidence="1">PWHHKU_190912</strain>
    </source>
</reference>
<dbReference type="EMBL" id="JAJSOF020000001">
    <property type="protein sequence ID" value="KAJ4452045.1"/>
    <property type="molecule type" value="Genomic_DNA"/>
</dbReference>
<dbReference type="Gene3D" id="3.30.420.10">
    <property type="entry name" value="Ribonuclease H-like superfamily/Ribonuclease H"/>
    <property type="match status" value="1"/>
</dbReference>
<comment type="caution">
    <text evidence="1">The sequence shown here is derived from an EMBL/GenBank/DDBJ whole genome shotgun (WGS) entry which is preliminary data.</text>
</comment>
<dbReference type="PANTHER" id="PTHR47027:SF20">
    <property type="entry name" value="REVERSE TRANSCRIPTASE-LIKE PROTEIN WITH RNA-DIRECTED DNA POLYMERASE DOMAIN"/>
    <property type="match status" value="1"/>
</dbReference>
<proteinExistence type="predicted"/>
<organism evidence="1 2">
    <name type="scientific">Periplaneta americana</name>
    <name type="common">American cockroach</name>
    <name type="synonym">Blatta americana</name>
    <dbReference type="NCBI Taxonomy" id="6978"/>
    <lineage>
        <taxon>Eukaryota</taxon>
        <taxon>Metazoa</taxon>
        <taxon>Ecdysozoa</taxon>
        <taxon>Arthropoda</taxon>
        <taxon>Hexapoda</taxon>
        <taxon>Insecta</taxon>
        <taxon>Pterygota</taxon>
        <taxon>Neoptera</taxon>
        <taxon>Polyneoptera</taxon>
        <taxon>Dictyoptera</taxon>
        <taxon>Blattodea</taxon>
        <taxon>Blattoidea</taxon>
        <taxon>Blattidae</taxon>
        <taxon>Blattinae</taxon>
        <taxon>Periplaneta</taxon>
    </lineage>
</organism>
<gene>
    <name evidence="1" type="ORF">ANN_03560</name>
</gene>
<accession>A0ABQ8U3M0</accession>
<keyword evidence="2" id="KW-1185">Reference proteome</keyword>
<protein>
    <recommendedName>
        <fullName evidence="3">Endonuclease/exonuclease/phosphatase domain-containing protein</fullName>
    </recommendedName>
</protein>
<evidence type="ECO:0000313" key="1">
    <source>
        <dbReference type="EMBL" id="KAJ4452045.1"/>
    </source>
</evidence>
<dbReference type="InterPro" id="IPR036691">
    <property type="entry name" value="Endo/exonu/phosph_ase_sf"/>
</dbReference>
<dbReference type="Proteomes" id="UP001148838">
    <property type="component" value="Unassembled WGS sequence"/>
</dbReference>
<evidence type="ECO:0000313" key="2">
    <source>
        <dbReference type="Proteomes" id="UP001148838"/>
    </source>
</evidence>
<dbReference type="SUPFAM" id="SSF56219">
    <property type="entry name" value="DNase I-like"/>
    <property type="match status" value="1"/>
</dbReference>
<name>A0ABQ8U3M0_PERAM</name>
<evidence type="ECO:0008006" key="3">
    <source>
        <dbReference type="Google" id="ProtNLM"/>
    </source>
</evidence>
<dbReference type="InterPro" id="IPR036397">
    <property type="entry name" value="RNaseH_sf"/>
</dbReference>
<dbReference type="PANTHER" id="PTHR47027">
    <property type="entry name" value="REVERSE TRANSCRIPTASE DOMAIN-CONTAINING PROTEIN"/>
    <property type="match status" value="1"/>
</dbReference>